<keyword evidence="5 8" id="KW-0472">Membrane</keyword>
<reference evidence="10" key="2">
    <citation type="submission" date="2023-04" db="EMBL/GenBank/DDBJ databases">
        <authorList>
            <person name="Bu L."/>
            <person name="Lu L."/>
            <person name="Laidemitt M.R."/>
            <person name="Zhang S.M."/>
            <person name="Mutuku M."/>
            <person name="Mkoji G."/>
            <person name="Steinauer M."/>
            <person name="Loker E.S."/>
        </authorList>
    </citation>
    <scope>NUCLEOTIDE SEQUENCE</scope>
    <source>
        <strain evidence="10">KasaAsao</strain>
        <tissue evidence="10">Whole Snail</tissue>
    </source>
</reference>
<feature type="transmembrane region" description="Helical" evidence="8">
    <location>
        <begin position="31"/>
        <end position="55"/>
    </location>
</feature>
<keyword evidence="11" id="KW-1185">Reference proteome</keyword>
<dbReference type="GO" id="GO:0005886">
    <property type="term" value="C:plasma membrane"/>
    <property type="evidence" value="ECO:0007669"/>
    <property type="project" value="TreeGrafter"/>
</dbReference>
<reference evidence="10" key="1">
    <citation type="journal article" date="2023" name="PLoS Negl. Trop. Dis.">
        <title>A genome sequence for Biomphalaria pfeifferi, the major vector snail for the human-infecting parasite Schistosoma mansoni.</title>
        <authorList>
            <person name="Bu L."/>
            <person name="Lu L."/>
            <person name="Laidemitt M.R."/>
            <person name="Zhang S.M."/>
            <person name="Mutuku M."/>
            <person name="Mkoji G."/>
            <person name="Steinauer M."/>
            <person name="Loker E.S."/>
        </authorList>
    </citation>
    <scope>NUCLEOTIDE SEQUENCE</scope>
    <source>
        <strain evidence="10">KasaAsao</strain>
    </source>
</reference>
<keyword evidence="3 8" id="KW-1133">Transmembrane helix</keyword>
<evidence type="ECO:0000256" key="6">
    <source>
        <dbReference type="ARBA" id="ARBA00023170"/>
    </source>
</evidence>
<feature type="transmembrane region" description="Helical" evidence="8">
    <location>
        <begin position="307"/>
        <end position="324"/>
    </location>
</feature>
<dbReference type="PRINTS" id="PR00237">
    <property type="entry name" value="GPCRRHODOPSN"/>
</dbReference>
<accession>A0AAD8B3A5</accession>
<feature type="transmembrane region" description="Helical" evidence="8">
    <location>
        <begin position="215"/>
        <end position="237"/>
    </location>
</feature>
<feature type="domain" description="G-protein coupled receptors family 1 profile" evidence="9">
    <location>
        <begin position="48"/>
        <end position="321"/>
    </location>
</feature>
<dbReference type="Proteomes" id="UP001233172">
    <property type="component" value="Unassembled WGS sequence"/>
</dbReference>
<evidence type="ECO:0000259" key="9">
    <source>
        <dbReference type="PROSITE" id="PS50262"/>
    </source>
</evidence>
<evidence type="ECO:0000256" key="2">
    <source>
        <dbReference type="ARBA" id="ARBA00022692"/>
    </source>
</evidence>
<protein>
    <submittedName>
        <fullName evidence="10">Neuropeptide FF receptor 2</fullName>
    </submittedName>
</protein>
<dbReference type="PROSITE" id="PS50262">
    <property type="entry name" value="G_PROTEIN_RECEP_F1_2"/>
    <property type="match status" value="1"/>
</dbReference>
<keyword evidence="4" id="KW-0297">G-protein coupled receptor</keyword>
<proteinExistence type="predicted"/>
<keyword evidence="6 10" id="KW-0675">Receptor</keyword>
<feature type="transmembrane region" description="Helical" evidence="8">
    <location>
        <begin position="263"/>
        <end position="287"/>
    </location>
</feature>
<dbReference type="InterPro" id="IPR000276">
    <property type="entry name" value="GPCR_Rhodpsn"/>
</dbReference>
<evidence type="ECO:0000313" key="10">
    <source>
        <dbReference type="EMBL" id="KAK0047221.1"/>
    </source>
</evidence>
<sequence length="350" mass="38950">MVNYTSLSTNGQLSLLAGSSTGIDILTQVDIVLNCFLIHLLSLLGIVTNILNIIVLSKHSFQETTNILLLSLSVCDLLCSLFQPVRKVHCIAERFHPVFGLTLKSFTTVYFFLLPDIFVSVSILHTAVISAERLVAVCFPLHVSRIFTPCRVKWTILFIYVFSIGLLSPALFISEFTWVYDNSYNTTRGSVAMSRFYADHFRVLNEYASGVTPHLFISGPVMLILSCSVVTGLKLIFGRRRVLATMTTSATSKQTKDMKVVRMLLTVCAVNGAVAAPTVAIHLFLLYSNLLMLSTGLLTYVLRSLTIVIYQLIVTINFVFYVTMSSKFAKTLNKIFCVTQGKTIRIRQVG</sequence>
<gene>
    <name evidence="10" type="ORF">Bpfe_023352</name>
</gene>
<organism evidence="10 11">
    <name type="scientific">Biomphalaria pfeifferi</name>
    <name type="common">Bloodfluke planorb</name>
    <name type="synonym">Freshwater snail</name>
    <dbReference type="NCBI Taxonomy" id="112525"/>
    <lineage>
        <taxon>Eukaryota</taxon>
        <taxon>Metazoa</taxon>
        <taxon>Spiralia</taxon>
        <taxon>Lophotrochozoa</taxon>
        <taxon>Mollusca</taxon>
        <taxon>Gastropoda</taxon>
        <taxon>Heterobranchia</taxon>
        <taxon>Euthyneura</taxon>
        <taxon>Panpulmonata</taxon>
        <taxon>Hygrophila</taxon>
        <taxon>Lymnaeoidea</taxon>
        <taxon>Planorbidae</taxon>
        <taxon>Biomphalaria</taxon>
    </lineage>
</organism>
<dbReference type="Gene3D" id="1.20.1070.10">
    <property type="entry name" value="Rhodopsin 7-helix transmembrane proteins"/>
    <property type="match status" value="1"/>
</dbReference>
<dbReference type="PANTHER" id="PTHR24243:SF230">
    <property type="entry name" value="G-PROTEIN COUPLED RECEPTORS FAMILY 1 PROFILE DOMAIN-CONTAINING PROTEIN"/>
    <property type="match status" value="1"/>
</dbReference>
<dbReference type="PANTHER" id="PTHR24243">
    <property type="entry name" value="G-PROTEIN COUPLED RECEPTOR"/>
    <property type="match status" value="1"/>
</dbReference>
<dbReference type="GO" id="GO:0004930">
    <property type="term" value="F:G protein-coupled receptor activity"/>
    <property type="evidence" value="ECO:0007669"/>
    <property type="project" value="UniProtKB-KW"/>
</dbReference>
<evidence type="ECO:0000256" key="4">
    <source>
        <dbReference type="ARBA" id="ARBA00023040"/>
    </source>
</evidence>
<comment type="caution">
    <text evidence="10">The sequence shown here is derived from an EMBL/GenBank/DDBJ whole genome shotgun (WGS) entry which is preliminary data.</text>
</comment>
<dbReference type="AlphaFoldDB" id="A0AAD8B3A5"/>
<dbReference type="SUPFAM" id="SSF81321">
    <property type="entry name" value="Family A G protein-coupled receptor-like"/>
    <property type="match status" value="1"/>
</dbReference>
<keyword evidence="7" id="KW-0807">Transducer</keyword>
<evidence type="ECO:0000256" key="8">
    <source>
        <dbReference type="SAM" id="Phobius"/>
    </source>
</evidence>
<evidence type="ECO:0000256" key="5">
    <source>
        <dbReference type="ARBA" id="ARBA00023136"/>
    </source>
</evidence>
<dbReference type="InterPro" id="IPR017452">
    <property type="entry name" value="GPCR_Rhodpsn_7TM"/>
</dbReference>
<feature type="transmembrane region" description="Helical" evidence="8">
    <location>
        <begin position="152"/>
        <end position="173"/>
    </location>
</feature>
<evidence type="ECO:0000313" key="11">
    <source>
        <dbReference type="Proteomes" id="UP001233172"/>
    </source>
</evidence>
<name>A0AAD8B3A5_BIOPF</name>
<dbReference type="EMBL" id="JASAOG010000154">
    <property type="protein sequence ID" value="KAK0047221.1"/>
    <property type="molecule type" value="Genomic_DNA"/>
</dbReference>
<dbReference type="Pfam" id="PF00001">
    <property type="entry name" value="7tm_1"/>
    <property type="match status" value="1"/>
</dbReference>
<comment type="subcellular location">
    <subcellularLocation>
        <location evidence="1">Membrane</location>
        <topology evidence="1">Multi-pass membrane protein</topology>
    </subcellularLocation>
</comment>
<keyword evidence="2 8" id="KW-0812">Transmembrane</keyword>
<feature type="transmembrane region" description="Helical" evidence="8">
    <location>
        <begin position="105"/>
        <end position="131"/>
    </location>
</feature>
<evidence type="ECO:0000256" key="1">
    <source>
        <dbReference type="ARBA" id="ARBA00004141"/>
    </source>
</evidence>
<evidence type="ECO:0000256" key="3">
    <source>
        <dbReference type="ARBA" id="ARBA00022989"/>
    </source>
</evidence>
<evidence type="ECO:0000256" key="7">
    <source>
        <dbReference type="ARBA" id="ARBA00023224"/>
    </source>
</evidence>